<dbReference type="PANTHER" id="PTHR45138:SF9">
    <property type="entry name" value="DIGUANYLATE CYCLASE DGCM-RELATED"/>
    <property type="match status" value="1"/>
</dbReference>
<dbReference type="CDD" id="cd01949">
    <property type="entry name" value="GGDEF"/>
    <property type="match status" value="1"/>
</dbReference>
<keyword evidence="1" id="KW-0472">Membrane</keyword>
<feature type="transmembrane region" description="Helical" evidence="1">
    <location>
        <begin position="90"/>
        <end position="110"/>
    </location>
</feature>
<dbReference type="EC" id="2.7.7.65" evidence="3"/>
<evidence type="ECO:0000313" key="3">
    <source>
        <dbReference type="EMBL" id="MDN0068225.1"/>
    </source>
</evidence>
<keyword evidence="1" id="KW-0812">Transmembrane</keyword>
<feature type="transmembrane region" description="Helical" evidence="1">
    <location>
        <begin position="34"/>
        <end position="57"/>
    </location>
</feature>
<evidence type="ECO:0000259" key="2">
    <source>
        <dbReference type="PROSITE" id="PS50887"/>
    </source>
</evidence>
<dbReference type="SUPFAM" id="SSF55073">
    <property type="entry name" value="Nucleotide cyclase"/>
    <property type="match status" value="1"/>
</dbReference>
<organism evidence="3 4">
    <name type="scientific">Collinsella ihumii</name>
    <dbReference type="NCBI Taxonomy" id="1720204"/>
    <lineage>
        <taxon>Bacteria</taxon>
        <taxon>Bacillati</taxon>
        <taxon>Actinomycetota</taxon>
        <taxon>Coriobacteriia</taxon>
        <taxon>Coriobacteriales</taxon>
        <taxon>Coriobacteriaceae</taxon>
        <taxon>Collinsella</taxon>
    </lineage>
</organism>
<evidence type="ECO:0000313" key="4">
    <source>
        <dbReference type="Proteomes" id="UP001168505"/>
    </source>
</evidence>
<dbReference type="InterPro" id="IPR000160">
    <property type="entry name" value="GGDEF_dom"/>
</dbReference>
<feature type="transmembrane region" description="Helical" evidence="1">
    <location>
        <begin position="63"/>
        <end position="83"/>
    </location>
</feature>
<dbReference type="Proteomes" id="UP001168505">
    <property type="component" value="Unassembled WGS sequence"/>
</dbReference>
<proteinExistence type="predicted"/>
<dbReference type="NCBIfam" id="TIGR00254">
    <property type="entry name" value="GGDEF"/>
    <property type="match status" value="1"/>
</dbReference>
<dbReference type="AlphaFoldDB" id="A0AAW7JUE6"/>
<feature type="transmembrane region" description="Helical" evidence="1">
    <location>
        <begin position="143"/>
        <end position="163"/>
    </location>
</feature>
<accession>A0AAW7JUE6</accession>
<dbReference type="RefSeq" id="WP_289826420.1">
    <property type="nucleotide sequence ID" value="NZ_JAUEIR010000001.1"/>
</dbReference>
<keyword evidence="3" id="KW-0808">Transferase</keyword>
<dbReference type="SMART" id="SM00267">
    <property type="entry name" value="GGDEF"/>
    <property type="match status" value="1"/>
</dbReference>
<dbReference type="Pfam" id="PF00990">
    <property type="entry name" value="GGDEF"/>
    <property type="match status" value="1"/>
</dbReference>
<dbReference type="InterPro" id="IPR043128">
    <property type="entry name" value="Rev_trsase/Diguanyl_cyclase"/>
</dbReference>
<dbReference type="PANTHER" id="PTHR45138">
    <property type="entry name" value="REGULATORY COMPONENTS OF SENSORY TRANSDUCTION SYSTEM"/>
    <property type="match status" value="1"/>
</dbReference>
<evidence type="ECO:0000256" key="1">
    <source>
        <dbReference type="SAM" id="Phobius"/>
    </source>
</evidence>
<keyword evidence="3" id="KW-0548">Nucleotidyltransferase</keyword>
<dbReference type="EMBL" id="JAUEIR010000001">
    <property type="protein sequence ID" value="MDN0068225.1"/>
    <property type="molecule type" value="Genomic_DNA"/>
</dbReference>
<keyword evidence="1" id="KW-1133">Transmembrane helix</keyword>
<dbReference type="GO" id="GO:0052621">
    <property type="term" value="F:diguanylate cyclase activity"/>
    <property type="evidence" value="ECO:0007669"/>
    <property type="project" value="UniProtKB-EC"/>
</dbReference>
<dbReference type="InterPro" id="IPR050469">
    <property type="entry name" value="Diguanylate_Cyclase"/>
</dbReference>
<gene>
    <name evidence="3" type="ORF">QVN40_00730</name>
</gene>
<dbReference type="PROSITE" id="PS50887">
    <property type="entry name" value="GGDEF"/>
    <property type="match status" value="1"/>
</dbReference>
<feature type="transmembrane region" description="Helical" evidence="1">
    <location>
        <begin position="169"/>
        <end position="189"/>
    </location>
</feature>
<feature type="domain" description="GGDEF" evidence="2">
    <location>
        <begin position="233"/>
        <end position="365"/>
    </location>
</feature>
<sequence length="373" mass="41972">MKQRIYNVLWLPSTRAHAFFRDAREDIARINLRFLRLSSTATFVLLLIGIALAFVIIDGWHITIYHILFIPSIVALCIASWLVRPTARPSFITAFTVLFEIVLYGFIICIDTVASPAAPCIFTQLTCVALPAVFVLPPWLSYGILLGAELAYFAMTMMFKTPFIAQYDIFQMVAGLLFALCVSQFIMSFRLNEYELRMKYEGLSTRDTLSNIYNKRAFYDQARAYLERTNPVSTCSFAFIDLDDFKGINDTFGHRTGDEVLKSMGDILCESFRPQDIICRFGGDEFLVLLDGLVDERIIRRRFSTVLDRYAMATKQLTGSKLTCSIGVISAQECNVSLDSMVAMADIALYEAKGAGKNSIVITLSTSLGAYER</sequence>
<reference evidence="3" key="2">
    <citation type="submission" date="2023-08" db="EMBL/GenBank/DDBJ databases">
        <title>Identification and characterization of horizontal gene transfer across gut microbiota members of farm animals based on homology search.</title>
        <authorList>
            <person name="Schwarzerova J."/>
            <person name="Nykrynova M."/>
            <person name="Jureckova K."/>
            <person name="Cejkova D."/>
            <person name="Rychlik I."/>
        </authorList>
    </citation>
    <scope>NUCLEOTIDE SEQUENCE</scope>
    <source>
        <strain evidence="3">15_COKtk</strain>
    </source>
</reference>
<dbReference type="Gene3D" id="3.30.70.270">
    <property type="match status" value="1"/>
</dbReference>
<protein>
    <submittedName>
        <fullName evidence="3">GGDEF domain-containing protein</fullName>
        <ecNumber evidence="3">2.7.7.65</ecNumber>
    </submittedName>
</protein>
<dbReference type="InterPro" id="IPR029787">
    <property type="entry name" value="Nucleotide_cyclase"/>
</dbReference>
<reference evidence="3" key="1">
    <citation type="submission" date="2023-06" db="EMBL/GenBank/DDBJ databases">
        <authorList>
            <person name="Zeman M."/>
            <person name="Kubasova T."/>
            <person name="Jahodarova E."/>
            <person name="Nykrynova M."/>
            <person name="Rychlik I."/>
        </authorList>
    </citation>
    <scope>NUCLEOTIDE SEQUENCE</scope>
    <source>
        <strain evidence="3">15_COKtk</strain>
    </source>
</reference>
<comment type="caution">
    <text evidence="3">The sequence shown here is derived from an EMBL/GenBank/DDBJ whole genome shotgun (WGS) entry which is preliminary data.</text>
</comment>
<name>A0AAW7JUE6_9ACTN</name>